<dbReference type="InterPro" id="IPR001878">
    <property type="entry name" value="Znf_CCHC"/>
</dbReference>
<comment type="caution">
    <text evidence="4">The sequence shown here is derived from an EMBL/GenBank/DDBJ whole genome shotgun (WGS) entry which is preliminary data.</text>
</comment>
<proteinExistence type="predicted"/>
<evidence type="ECO:0000259" key="3">
    <source>
        <dbReference type="PROSITE" id="PS50158"/>
    </source>
</evidence>
<feature type="region of interest" description="Disordered" evidence="2">
    <location>
        <begin position="1"/>
        <end position="20"/>
    </location>
</feature>
<gene>
    <name evidence="4" type="ORF">EV44_g4328</name>
</gene>
<evidence type="ECO:0000256" key="2">
    <source>
        <dbReference type="SAM" id="MobiDB-lite"/>
    </source>
</evidence>
<reference evidence="4 5" key="1">
    <citation type="journal article" date="2014" name="BMC Genomics">
        <title>Adaptive genomic structural variation in the grape powdery mildew pathogen, Erysiphe necator.</title>
        <authorList>
            <person name="Jones L."/>
            <person name="Riaz S."/>
            <person name="Morales-Cruz A."/>
            <person name="Amrine K.C."/>
            <person name="McGuire B."/>
            <person name="Gubler W.D."/>
            <person name="Walker M.A."/>
            <person name="Cantu D."/>
        </authorList>
    </citation>
    <scope>NUCLEOTIDE SEQUENCE [LARGE SCALE GENOMIC DNA]</scope>
    <source>
        <strain evidence="5">c</strain>
    </source>
</reference>
<keyword evidence="1" id="KW-0862">Zinc</keyword>
<dbReference type="Proteomes" id="UP000030854">
    <property type="component" value="Unassembled WGS sequence"/>
</dbReference>
<evidence type="ECO:0000313" key="5">
    <source>
        <dbReference type="Proteomes" id="UP000030854"/>
    </source>
</evidence>
<dbReference type="SUPFAM" id="SSF57756">
    <property type="entry name" value="Retrovirus zinc finger-like domains"/>
    <property type="match status" value="1"/>
</dbReference>
<accession>A0A0B1NZK5</accession>
<keyword evidence="5" id="KW-1185">Reference proteome</keyword>
<sequence length="151" mass="16569">MEDTEGFIKRGEAQTTQYASRSGALQSEYLTGSTIKQTPSGSTVSSMDNDGDTIMGGMKIDLHSLATLVAQIKVEKDQTKSSANSKPSAPWLTEKEVAELRAKNLCLRCKRAGHMARFCKKFGAPKRPPRMNIMEETRVYNCDASSESGKE</sequence>
<dbReference type="AlphaFoldDB" id="A0A0B1NZK5"/>
<name>A0A0B1NZK5_UNCNE</name>
<evidence type="ECO:0000313" key="4">
    <source>
        <dbReference type="EMBL" id="KHJ30111.1"/>
    </source>
</evidence>
<evidence type="ECO:0000256" key="1">
    <source>
        <dbReference type="PROSITE-ProRule" id="PRU00047"/>
    </source>
</evidence>
<keyword evidence="1" id="KW-0479">Metal-binding</keyword>
<dbReference type="HOGENOM" id="CLU_1732840_0_0_1"/>
<dbReference type="GO" id="GO:0003676">
    <property type="term" value="F:nucleic acid binding"/>
    <property type="evidence" value="ECO:0007669"/>
    <property type="project" value="InterPro"/>
</dbReference>
<organism evidence="4 5">
    <name type="scientific">Uncinula necator</name>
    <name type="common">Grape powdery mildew</name>
    <dbReference type="NCBI Taxonomy" id="52586"/>
    <lineage>
        <taxon>Eukaryota</taxon>
        <taxon>Fungi</taxon>
        <taxon>Dikarya</taxon>
        <taxon>Ascomycota</taxon>
        <taxon>Pezizomycotina</taxon>
        <taxon>Leotiomycetes</taxon>
        <taxon>Erysiphales</taxon>
        <taxon>Erysiphaceae</taxon>
        <taxon>Erysiphe</taxon>
    </lineage>
</organism>
<dbReference type="GO" id="GO:0008270">
    <property type="term" value="F:zinc ion binding"/>
    <property type="evidence" value="ECO:0007669"/>
    <property type="project" value="UniProtKB-KW"/>
</dbReference>
<feature type="region of interest" description="Disordered" evidence="2">
    <location>
        <begin position="34"/>
        <end position="55"/>
    </location>
</feature>
<feature type="compositionally biased region" description="Basic and acidic residues" evidence="2">
    <location>
        <begin position="1"/>
        <end position="12"/>
    </location>
</feature>
<keyword evidence="1" id="KW-0863">Zinc-finger</keyword>
<feature type="domain" description="CCHC-type" evidence="3">
    <location>
        <begin position="106"/>
        <end position="121"/>
    </location>
</feature>
<feature type="compositionally biased region" description="Polar residues" evidence="2">
    <location>
        <begin position="34"/>
        <end position="48"/>
    </location>
</feature>
<dbReference type="EMBL" id="JNVN01005104">
    <property type="protein sequence ID" value="KHJ30111.1"/>
    <property type="molecule type" value="Genomic_DNA"/>
</dbReference>
<dbReference type="PROSITE" id="PS50158">
    <property type="entry name" value="ZF_CCHC"/>
    <property type="match status" value="1"/>
</dbReference>
<protein>
    <recommendedName>
        <fullName evidence="3">CCHC-type domain-containing protein</fullName>
    </recommendedName>
</protein>
<dbReference type="InterPro" id="IPR036875">
    <property type="entry name" value="Znf_CCHC_sf"/>
</dbReference>